<comment type="caution">
    <text evidence="1">The sequence shown here is derived from an EMBL/GenBank/DDBJ whole genome shotgun (WGS) entry which is preliminary data.</text>
</comment>
<dbReference type="EMBL" id="JAMKPW020000022">
    <property type="protein sequence ID" value="KAK8206562.1"/>
    <property type="molecule type" value="Genomic_DNA"/>
</dbReference>
<gene>
    <name evidence="1" type="ORF">M8818_004395</name>
</gene>
<evidence type="ECO:0000313" key="2">
    <source>
        <dbReference type="Proteomes" id="UP001320706"/>
    </source>
</evidence>
<accession>A0ACC3SBI6</accession>
<keyword evidence="2" id="KW-1185">Reference proteome</keyword>
<sequence>MSPQANHKGATEVTPLLAASEEGPTFQANEEVIAIHAHDPDTTIHENADADANGHAVAEDDEDQSLPMLQIFLLCYGRLMEPIAFFSIFPFISKMIEEVGGTKEEDVGFYAGLIESLFSLTQMTFMILWGRIADKFGRKPVLVVSLAGVSVAAALFGFSTSIWQMVVFRCLAGLLAGNVVTIRVLLSENSTAKTQARAFSLFAFAGNLGIFLGPVIGGACSNPADQYPRVFGHVQLFKDYPYALSSLVTGSFGISATILCALFVKETLHSTKEKNHVDPPLSTLEVIKSPGVPTVLFLYGFSAVIGLAYTAIAPVFWFTSVPLGGFGFSPMQISLFLALAGMSQAVWVLLVFPPLQHRINTGGVLRLAGVIWPLGFAAQPLCNVLLRRHWQAAFWTVATVLNILLSAVAMGYTGVQLALNDIAPSRNVLGTLNAVGLALNSGIRAVCPALFASLYALSVGKQILAGYLIFLILFAMAAVWGAATLWLPEKAKGKIQKKTVVASEGDA</sequence>
<reference evidence="1" key="1">
    <citation type="submission" date="2024-02" db="EMBL/GenBank/DDBJ databases">
        <title>Metagenome Assembled Genome of Zalaria obscura JY119.</title>
        <authorList>
            <person name="Vighnesh L."/>
            <person name="Jagadeeshwari U."/>
            <person name="Venkata Ramana C."/>
            <person name="Sasikala C."/>
        </authorList>
    </citation>
    <scope>NUCLEOTIDE SEQUENCE</scope>
    <source>
        <strain evidence="1">JY119</strain>
    </source>
</reference>
<dbReference type="Proteomes" id="UP001320706">
    <property type="component" value="Unassembled WGS sequence"/>
</dbReference>
<evidence type="ECO:0000313" key="1">
    <source>
        <dbReference type="EMBL" id="KAK8206562.1"/>
    </source>
</evidence>
<protein>
    <submittedName>
        <fullName evidence="1">Uncharacterized protein</fullName>
    </submittedName>
</protein>
<proteinExistence type="predicted"/>
<name>A0ACC3SBI6_9PEZI</name>
<organism evidence="1 2">
    <name type="scientific">Zalaria obscura</name>
    <dbReference type="NCBI Taxonomy" id="2024903"/>
    <lineage>
        <taxon>Eukaryota</taxon>
        <taxon>Fungi</taxon>
        <taxon>Dikarya</taxon>
        <taxon>Ascomycota</taxon>
        <taxon>Pezizomycotina</taxon>
        <taxon>Dothideomycetes</taxon>
        <taxon>Dothideomycetidae</taxon>
        <taxon>Dothideales</taxon>
        <taxon>Zalariaceae</taxon>
        <taxon>Zalaria</taxon>
    </lineage>
</organism>